<evidence type="ECO:0000256" key="6">
    <source>
        <dbReference type="ARBA" id="ARBA00023136"/>
    </source>
</evidence>
<dbReference type="Gene3D" id="1.10.238.10">
    <property type="entry name" value="EF-hand"/>
    <property type="match status" value="1"/>
</dbReference>
<dbReference type="PROSITE" id="PS50222">
    <property type="entry name" value="EF_HAND_2"/>
    <property type="match status" value="2"/>
</dbReference>
<dbReference type="PANTHER" id="PTHR45840:SF2">
    <property type="entry name" value="PROTEIN RHOMBOID-RELATED"/>
    <property type="match status" value="1"/>
</dbReference>
<name>A0AAW0WNE6_CHEQU</name>
<feature type="domain" description="EF-hand" evidence="8">
    <location>
        <begin position="62"/>
        <end position="97"/>
    </location>
</feature>
<dbReference type="SUPFAM" id="SSF144091">
    <property type="entry name" value="Rhomboid-like"/>
    <property type="match status" value="1"/>
</dbReference>
<evidence type="ECO:0000259" key="8">
    <source>
        <dbReference type="PROSITE" id="PS50222"/>
    </source>
</evidence>
<feature type="transmembrane region" description="Helical" evidence="7">
    <location>
        <begin position="373"/>
        <end position="391"/>
    </location>
</feature>
<dbReference type="SMART" id="SM00054">
    <property type="entry name" value="EFh"/>
    <property type="match status" value="2"/>
</dbReference>
<evidence type="ECO:0000256" key="2">
    <source>
        <dbReference type="ARBA" id="ARBA00009045"/>
    </source>
</evidence>
<evidence type="ECO:0000256" key="7">
    <source>
        <dbReference type="SAM" id="Phobius"/>
    </source>
</evidence>
<evidence type="ECO:0000256" key="4">
    <source>
        <dbReference type="ARBA" id="ARBA00022837"/>
    </source>
</evidence>
<dbReference type="GO" id="GO:0005509">
    <property type="term" value="F:calcium ion binding"/>
    <property type="evidence" value="ECO:0007669"/>
    <property type="project" value="InterPro"/>
</dbReference>
<comment type="subcellular location">
    <subcellularLocation>
        <location evidence="1">Membrane</location>
        <topology evidence="1">Multi-pass membrane protein</topology>
    </subcellularLocation>
</comment>
<dbReference type="AlphaFoldDB" id="A0AAW0WNE6"/>
<evidence type="ECO:0000313" key="10">
    <source>
        <dbReference type="Proteomes" id="UP001445076"/>
    </source>
</evidence>
<dbReference type="InterPro" id="IPR011992">
    <property type="entry name" value="EF-hand-dom_pair"/>
</dbReference>
<keyword evidence="4" id="KW-0106">Calcium</keyword>
<dbReference type="PANTHER" id="PTHR45840">
    <property type="entry name" value="RHOMBOID-RELATED PROTEIN"/>
    <property type="match status" value="1"/>
</dbReference>
<feature type="transmembrane region" description="Helical" evidence="7">
    <location>
        <begin position="403"/>
        <end position="424"/>
    </location>
</feature>
<dbReference type="SUPFAM" id="SSF47473">
    <property type="entry name" value="EF-hand"/>
    <property type="match status" value="1"/>
</dbReference>
<dbReference type="EMBL" id="JARKIK010000070">
    <property type="protein sequence ID" value="KAK8728776.1"/>
    <property type="molecule type" value="Genomic_DNA"/>
</dbReference>
<feature type="transmembrane region" description="Helical" evidence="7">
    <location>
        <begin position="268"/>
        <end position="286"/>
    </location>
</feature>
<dbReference type="Pfam" id="PF01694">
    <property type="entry name" value="Rhomboid"/>
    <property type="match status" value="1"/>
</dbReference>
<comment type="caution">
    <text evidence="9">The sequence shown here is derived from an EMBL/GenBank/DDBJ whole genome shotgun (WGS) entry which is preliminary data.</text>
</comment>
<protein>
    <recommendedName>
        <fullName evidence="8">EF-hand domain-containing protein</fullName>
    </recommendedName>
</protein>
<dbReference type="InterPro" id="IPR018247">
    <property type="entry name" value="EF_Hand_1_Ca_BS"/>
</dbReference>
<organism evidence="9 10">
    <name type="scientific">Cherax quadricarinatus</name>
    <name type="common">Australian red claw crayfish</name>
    <dbReference type="NCBI Taxonomy" id="27406"/>
    <lineage>
        <taxon>Eukaryota</taxon>
        <taxon>Metazoa</taxon>
        <taxon>Ecdysozoa</taxon>
        <taxon>Arthropoda</taxon>
        <taxon>Crustacea</taxon>
        <taxon>Multicrustacea</taxon>
        <taxon>Malacostraca</taxon>
        <taxon>Eumalacostraca</taxon>
        <taxon>Eucarida</taxon>
        <taxon>Decapoda</taxon>
        <taxon>Pleocyemata</taxon>
        <taxon>Astacidea</taxon>
        <taxon>Parastacoidea</taxon>
        <taxon>Parastacidae</taxon>
        <taxon>Cherax</taxon>
    </lineage>
</organism>
<dbReference type="GO" id="GO:0016020">
    <property type="term" value="C:membrane"/>
    <property type="evidence" value="ECO:0007669"/>
    <property type="project" value="UniProtKB-SubCell"/>
</dbReference>
<gene>
    <name evidence="9" type="ORF">OTU49_008929</name>
</gene>
<feature type="domain" description="EF-hand" evidence="8">
    <location>
        <begin position="195"/>
        <end position="230"/>
    </location>
</feature>
<keyword evidence="5 7" id="KW-1133">Transmembrane helix</keyword>
<comment type="similarity">
    <text evidence="2">Belongs to the peptidase S54 family.</text>
</comment>
<feature type="transmembrane region" description="Helical" evidence="7">
    <location>
        <begin position="436"/>
        <end position="454"/>
    </location>
</feature>
<keyword evidence="6 7" id="KW-0472">Membrane</keyword>
<proteinExistence type="inferred from homology"/>
<dbReference type="PROSITE" id="PS00018">
    <property type="entry name" value="EF_HAND_1"/>
    <property type="match status" value="1"/>
</dbReference>
<dbReference type="Gene3D" id="1.20.1540.10">
    <property type="entry name" value="Rhomboid-like"/>
    <property type="match status" value="1"/>
</dbReference>
<evidence type="ECO:0000256" key="1">
    <source>
        <dbReference type="ARBA" id="ARBA00004141"/>
    </source>
</evidence>
<evidence type="ECO:0000313" key="9">
    <source>
        <dbReference type="EMBL" id="KAK8728776.1"/>
    </source>
</evidence>
<evidence type="ECO:0000256" key="5">
    <source>
        <dbReference type="ARBA" id="ARBA00022989"/>
    </source>
</evidence>
<dbReference type="Proteomes" id="UP001445076">
    <property type="component" value="Unassembled WGS sequence"/>
</dbReference>
<keyword evidence="3 7" id="KW-0812">Transmembrane</keyword>
<dbReference type="InterPro" id="IPR002048">
    <property type="entry name" value="EF_hand_dom"/>
</dbReference>
<dbReference type="InterPro" id="IPR022764">
    <property type="entry name" value="Peptidase_S54_rhomboid_dom"/>
</dbReference>
<keyword evidence="10" id="KW-1185">Reference proteome</keyword>
<accession>A0AAW0WNE6</accession>
<dbReference type="InterPro" id="IPR035952">
    <property type="entry name" value="Rhomboid-like_sf"/>
</dbReference>
<feature type="transmembrane region" description="Helical" evidence="7">
    <location>
        <begin position="466"/>
        <end position="488"/>
    </location>
</feature>
<feature type="transmembrane region" description="Helical" evidence="7">
    <location>
        <begin position="317"/>
        <end position="336"/>
    </location>
</feature>
<sequence length="514" mass="59622">MNHPWEEIPLRPDQQMKFSTPAARSQDDLQWKDVWYRLEEGRGSINLASFEERITRTPNNAQAIPQALSLLRKADTQQKGYVTYAEFRDFYNKRLQENSWERGVLTRVALDVQDFSPSPEEEPVYNTWVDLVNYVHITPSPLDFQWHWIVPTDYDRSRLPHSCFYRSELVSPQRLREWLLTTKAADNLPNQAVIKLLEKCQSILTDADANQDGYIEYKEFLRFVSIKTSGYRGSAVLRRGVLGVLPRGERTLETRRYIEEYSCWPPPLFMLLITIAEIITFIIYVVDMQEPIEGNGPCPTYSPLVFNPRRRYEAWRYISYALIHSGWVHLVNNLLVQMVLGVLLEMVHTWRVVVIYVTGVTAGSLAHSLYTPSFFLVGASGGVYAVEYAHLGNLLMNWSEMELPWVQLIVILFIMSLDLGYAVWDTLTNPNTATGHMAHLAGAMTGLLIGVVMLRNLRKENWERYCWWTSLLLFIVLVTCGVLLNIFLPIPEYFPENDWSTISQNREEWMREHG</sequence>
<dbReference type="GO" id="GO:0004252">
    <property type="term" value="F:serine-type endopeptidase activity"/>
    <property type="evidence" value="ECO:0007669"/>
    <property type="project" value="InterPro"/>
</dbReference>
<dbReference type="InterPro" id="IPR051739">
    <property type="entry name" value="Rhomboid_IM_Serine_Proteases"/>
</dbReference>
<reference evidence="9 10" key="1">
    <citation type="journal article" date="2024" name="BMC Genomics">
        <title>Genome assembly of redclaw crayfish (Cherax quadricarinatus) provides insights into its immune adaptation and hypoxia tolerance.</title>
        <authorList>
            <person name="Liu Z."/>
            <person name="Zheng J."/>
            <person name="Li H."/>
            <person name="Fang K."/>
            <person name="Wang S."/>
            <person name="He J."/>
            <person name="Zhou D."/>
            <person name="Weng S."/>
            <person name="Chi M."/>
            <person name="Gu Z."/>
            <person name="He J."/>
            <person name="Li F."/>
            <person name="Wang M."/>
        </authorList>
    </citation>
    <scope>NUCLEOTIDE SEQUENCE [LARGE SCALE GENOMIC DNA]</scope>
    <source>
        <strain evidence="9">ZL_2023a</strain>
    </source>
</reference>
<evidence type="ECO:0000256" key="3">
    <source>
        <dbReference type="ARBA" id="ARBA00022692"/>
    </source>
</evidence>